<proteinExistence type="inferred from homology"/>
<protein>
    <submittedName>
        <fullName evidence="17">Glutamate receptor ionotropic, delta-1</fullName>
    </submittedName>
</protein>
<accession>A0A8X6U023</accession>
<evidence type="ECO:0000256" key="2">
    <source>
        <dbReference type="ARBA" id="ARBA00008685"/>
    </source>
</evidence>
<keyword evidence="9 17" id="KW-0675">Receptor</keyword>
<keyword evidence="5 13" id="KW-0812">Transmembrane</keyword>
<keyword evidence="4" id="KW-1003">Cell membrane</keyword>
<dbReference type="SUPFAM" id="SSF53850">
    <property type="entry name" value="Periplasmic binding protein-like II"/>
    <property type="match status" value="1"/>
</dbReference>
<evidence type="ECO:0000313" key="18">
    <source>
        <dbReference type="Proteomes" id="UP000887013"/>
    </source>
</evidence>
<dbReference type="Proteomes" id="UP000887013">
    <property type="component" value="Unassembled WGS sequence"/>
</dbReference>
<keyword evidence="7" id="KW-0406">Ion transport</keyword>
<dbReference type="SMART" id="SM00918">
    <property type="entry name" value="Lig_chan-Glu_bd"/>
    <property type="match status" value="1"/>
</dbReference>
<gene>
    <name evidence="17" type="primary">Grid1_1</name>
    <name evidence="16" type="ORF">NPIL_159571</name>
    <name evidence="17" type="ORF">NPIL_358531</name>
</gene>
<dbReference type="EMBL" id="BMAW01099132">
    <property type="protein sequence ID" value="GFS88472.1"/>
    <property type="molecule type" value="Genomic_DNA"/>
</dbReference>
<evidence type="ECO:0000256" key="10">
    <source>
        <dbReference type="ARBA" id="ARBA00023180"/>
    </source>
</evidence>
<evidence type="ECO:0000259" key="14">
    <source>
        <dbReference type="SMART" id="SM00079"/>
    </source>
</evidence>
<evidence type="ECO:0000256" key="5">
    <source>
        <dbReference type="ARBA" id="ARBA00022692"/>
    </source>
</evidence>
<feature type="transmembrane region" description="Helical" evidence="13">
    <location>
        <begin position="129"/>
        <end position="150"/>
    </location>
</feature>
<dbReference type="InterPro" id="IPR052192">
    <property type="entry name" value="Insect_Ionotropic_Sensory_Rcpt"/>
</dbReference>
<evidence type="ECO:0000256" key="1">
    <source>
        <dbReference type="ARBA" id="ARBA00004651"/>
    </source>
</evidence>
<evidence type="ECO:0000256" key="8">
    <source>
        <dbReference type="ARBA" id="ARBA00023136"/>
    </source>
</evidence>
<dbReference type="AlphaFoldDB" id="A0A8X6U023"/>
<evidence type="ECO:0000259" key="15">
    <source>
        <dbReference type="SMART" id="SM00918"/>
    </source>
</evidence>
<comment type="caution">
    <text evidence="17">The sequence shown here is derived from an EMBL/GenBank/DDBJ whole genome shotgun (WGS) entry which is preliminary data.</text>
</comment>
<comment type="subcellular location">
    <subcellularLocation>
        <location evidence="1">Cell membrane</location>
        <topology evidence="1">Multi-pass membrane protein</topology>
    </subcellularLocation>
</comment>
<sequence>MYFPSTVIIGIIPNENVFETRVENGTFHLGGIEARFMDLLSKILKFKYHLKSPYDGEFGTLHENGSWSGLIGMVQRKEVDIALNLLSITEDRVKAVDFSEPYTLQDVTFIVRKPGILPPTWSLLYPFDIISWISIAVVLAVAPITLICFLKLKISHQKLFLELLGSFSKQPLTVGIRSVRSRLAFNLWWFFALIISMCYSSALLSFITIPLQKEPLKNFAELSQAVRKGTYRCFSLKGSSILSILQTSRQEHLRFLGKIIDDNKWYYNFNKLECLTNSKIRGAVIDNEFKLKLLLGKLDFESYAMSKDILISLNFAIALRKDFCCKSTLNTVISRLRAAGLYAKLEKEEWLRIWISRSKTIFQEIDDSMVLSVSDISGALIFLATGFVVSSIVLTCENIFFYLNLCRSSAYT</sequence>
<dbReference type="Pfam" id="PF10613">
    <property type="entry name" value="Lig_chan-Glu_bd"/>
    <property type="match status" value="1"/>
</dbReference>
<feature type="transmembrane region" description="Helical" evidence="13">
    <location>
        <begin position="187"/>
        <end position="209"/>
    </location>
</feature>
<dbReference type="EMBL" id="BMAW01069222">
    <property type="protein sequence ID" value="GFT67983.1"/>
    <property type="molecule type" value="Genomic_DNA"/>
</dbReference>
<dbReference type="SMART" id="SM00079">
    <property type="entry name" value="PBPe"/>
    <property type="match status" value="1"/>
</dbReference>
<evidence type="ECO:0000256" key="4">
    <source>
        <dbReference type="ARBA" id="ARBA00022475"/>
    </source>
</evidence>
<evidence type="ECO:0000256" key="13">
    <source>
        <dbReference type="SAM" id="Phobius"/>
    </source>
</evidence>
<dbReference type="Pfam" id="PF00060">
    <property type="entry name" value="Lig_chan"/>
    <property type="match status" value="1"/>
</dbReference>
<keyword evidence="10" id="KW-0325">Glycoprotein</keyword>
<keyword evidence="6 13" id="KW-1133">Transmembrane helix</keyword>
<comment type="similarity">
    <text evidence="2">Belongs to the glutamate-gated ion channel (TC 1.A.10.1) family.</text>
</comment>
<evidence type="ECO:0000256" key="7">
    <source>
        <dbReference type="ARBA" id="ARBA00023065"/>
    </source>
</evidence>
<dbReference type="InterPro" id="IPR019594">
    <property type="entry name" value="Glu/Gly-bd"/>
</dbReference>
<evidence type="ECO:0000256" key="6">
    <source>
        <dbReference type="ARBA" id="ARBA00022989"/>
    </source>
</evidence>
<dbReference type="GO" id="GO:0015276">
    <property type="term" value="F:ligand-gated monoatomic ion channel activity"/>
    <property type="evidence" value="ECO:0007669"/>
    <property type="project" value="InterPro"/>
</dbReference>
<keyword evidence="8 13" id="KW-0472">Membrane</keyword>
<dbReference type="Gene3D" id="1.10.287.70">
    <property type="match status" value="1"/>
</dbReference>
<organism evidence="17 18">
    <name type="scientific">Nephila pilipes</name>
    <name type="common">Giant wood spider</name>
    <name type="synonym">Nephila maculata</name>
    <dbReference type="NCBI Taxonomy" id="299642"/>
    <lineage>
        <taxon>Eukaryota</taxon>
        <taxon>Metazoa</taxon>
        <taxon>Ecdysozoa</taxon>
        <taxon>Arthropoda</taxon>
        <taxon>Chelicerata</taxon>
        <taxon>Arachnida</taxon>
        <taxon>Araneae</taxon>
        <taxon>Araneomorphae</taxon>
        <taxon>Entelegynae</taxon>
        <taxon>Araneoidea</taxon>
        <taxon>Nephilidae</taxon>
        <taxon>Nephila</taxon>
    </lineage>
</organism>
<feature type="transmembrane region" description="Helical" evidence="13">
    <location>
        <begin position="379"/>
        <end position="403"/>
    </location>
</feature>
<dbReference type="Gene3D" id="3.40.190.10">
    <property type="entry name" value="Periplasmic binding protein-like II"/>
    <property type="match status" value="1"/>
</dbReference>
<evidence type="ECO:0000256" key="3">
    <source>
        <dbReference type="ARBA" id="ARBA00022448"/>
    </source>
</evidence>
<feature type="domain" description="Ionotropic glutamate receptor L-glutamate and glycine-binding" evidence="15">
    <location>
        <begin position="16"/>
        <end position="76"/>
    </location>
</feature>
<keyword evidence="11" id="KW-1071">Ligand-gated ion channel</keyword>
<keyword evidence="3" id="KW-0813">Transport</keyword>
<dbReference type="GO" id="GO:0050906">
    <property type="term" value="P:detection of stimulus involved in sensory perception"/>
    <property type="evidence" value="ECO:0007669"/>
    <property type="project" value="UniProtKB-ARBA"/>
</dbReference>
<evidence type="ECO:0000313" key="17">
    <source>
        <dbReference type="EMBL" id="GFT67983.1"/>
    </source>
</evidence>
<dbReference type="OrthoDB" id="6410737at2759"/>
<dbReference type="PANTHER" id="PTHR42643:SF24">
    <property type="entry name" value="IONOTROPIC RECEPTOR 60A"/>
    <property type="match status" value="1"/>
</dbReference>
<keyword evidence="12" id="KW-0407">Ion channel</keyword>
<keyword evidence="18" id="KW-1185">Reference proteome</keyword>
<reference evidence="17" key="1">
    <citation type="submission" date="2020-08" db="EMBL/GenBank/DDBJ databases">
        <title>Multicomponent nature underlies the extraordinary mechanical properties of spider dragline silk.</title>
        <authorList>
            <person name="Kono N."/>
            <person name="Nakamura H."/>
            <person name="Mori M."/>
            <person name="Yoshida Y."/>
            <person name="Ohtoshi R."/>
            <person name="Malay A.D."/>
            <person name="Moran D.A.P."/>
            <person name="Tomita M."/>
            <person name="Numata K."/>
            <person name="Arakawa K."/>
        </authorList>
    </citation>
    <scope>NUCLEOTIDE SEQUENCE</scope>
</reference>
<dbReference type="PANTHER" id="PTHR42643">
    <property type="entry name" value="IONOTROPIC RECEPTOR 20A-RELATED"/>
    <property type="match status" value="1"/>
</dbReference>
<evidence type="ECO:0000256" key="12">
    <source>
        <dbReference type="ARBA" id="ARBA00023303"/>
    </source>
</evidence>
<evidence type="ECO:0000256" key="9">
    <source>
        <dbReference type="ARBA" id="ARBA00023170"/>
    </source>
</evidence>
<name>A0A8X6U023_NEPPI</name>
<evidence type="ECO:0000256" key="11">
    <source>
        <dbReference type="ARBA" id="ARBA00023286"/>
    </source>
</evidence>
<dbReference type="InterPro" id="IPR001320">
    <property type="entry name" value="Iontro_rcpt_C"/>
</dbReference>
<feature type="domain" description="Ionotropic glutamate receptor C-terminal" evidence="14">
    <location>
        <begin position="6"/>
        <end position="352"/>
    </location>
</feature>
<evidence type="ECO:0000313" key="16">
    <source>
        <dbReference type="EMBL" id="GFS88472.1"/>
    </source>
</evidence>
<dbReference type="GO" id="GO:0005886">
    <property type="term" value="C:plasma membrane"/>
    <property type="evidence" value="ECO:0007669"/>
    <property type="project" value="UniProtKB-SubCell"/>
</dbReference>